<evidence type="ECO:0000313" key="5">
    <source>
        <dbReference type="EMBL" id="EOY28841.1"/>
    </source>
</evidence>
<dbReference type="InterPro" id="IPR036312">
    <property type="entry name" value="Bifun_inhib/LTP/seed_sf"/>
</dbReference>
<dbReference type="OMA" id="INCDTIK"/>
<dbReference type="AlphaFoldDB" id="A0A061GGZ4"/>
<dbReference type="EMBL" id="CM001884">
    <property type="protein sequence ID" value="EOY28841.1"/>
    <property type="molecule type" value="Genomic_DNA"/>
</dbReference>
<dbReference type="Gene3D" id="1.10.110.10">
    <property type="entry name" value="Plant lipid-transfer and hydrophobic proteins"/>
    <property type="match status" value="1"/>
</dbReference>
<feature type="domain" description="Bifunctional inhibitor/plant lipid transfer protein/seed storage helical" evidence="4">
    <location>
        <begin position="31"/>
        <end position="115"/>
    </location>
</feature>
<dbReference type="PANTHER" id="PTHR33076">
    <property type="entry name" value="NON-SPECIFIC LIPID-TRANSFER PROTEIN 2-RELATED"/>
    <property type="match status" value="1"/>
</dbReference>
<keyword evidence="6" id="KW-1185">Reference proteome</keyword>
<dbReference type="SMART" id="SM00499">
    <property type="entry name" value="AAI"/>
    <property type="match status" value="1"/>
</dbReference>
<dbReference type="GO" id="GO:0006869">
    <property type="term" value="P:lipid transport"/>
    <property type="evidence" value="ECO:0007669"/>
    <property type="project" value="InterPro"/>
</dbReference>
<dbReference type="InterPro" id="IPR016140">
    <property type="entry name" value="Bifunc_inhib/LTP/seed_store"/>
</dbReference>
<comment type="function">
    <text evidence="2">Plant non-specific lipid-transfer proteins transfer phospholipids as well as galactolipids across membranes. May play a role in wax or cutin deposition in the cell walls of expanding epidermal cells and certain secretory tissues.</text>
</comment>
<accession>A0A061GGZ4</accession>
<evidence type="ECO:0000256" key="3">
    <source>
        <dbReference type="SAM" id="SignalP"/>
    </source>
</evidence>
<evidence type="ECO:0000259" key="4">
    <source>
        <dbReference type="SMART" id="SM00499"/>
    </source>
</evidence>
<evidence type="ECO:0000313" key="6">
    <source>
        <dbReference type="Proteomes" id="UP000026915"/>
    </source>
</evidence>
<feature type="chain" id="PRO_5001603454" description="Non-specific lipid-transfer protein" evidence="3">
    <location>
        <begin position="29"/>
        <end position="167"/>
    </location>
</feature>
<dbReference type="SUPFAM" id="SSF47699">
    <property type="entry name" value="Bifunctional inhibitor/lipid-transfer protein/seed storage 2S albumin"/>
    <property type="match status" value="1"/>
</dbReference>
<keyword evidence="2" id="KW-0446">Lipid-binding</keyword>
<feature type="signal peptide" evidence="3">
    <location>
        <begin position="1"/>
        <end position="28"/>
    </location>
</feature>
<protein>
    <recommendedName>
        <fullName evidence="2">Non-specific lipid-transfer protein</fullName>
    </recommendedName>
</protein>
<dbReference type="HOGENOM" id="CLU_128423_2_0_1"/>
<comment type="similarity">
    <text evidence="1 2">Belongs to the plant LTP family.</text>
</comment>
<sequence>MKKTMGLSWYLGVVGLVVLVSTASSVHGMTCQQALTELIPCRPFLIAVAPSPTAPCCTGVSDVKAAASTTEARRDLCECFEKNAPAYGIKPEKAKLLPGLCGVTVPVPIDPSVNCATTCSCSLLSNVQHHIGKGSALRRWSCAAANKNKNLRSSNNFKQEFLWSGKI</sequence>
<evidence type="ECO:0000256" key="2">
    <source>
        <dbReference type="RuleBase" id="RU000628"/>
    </source>
</evidence>
<dbReference type="Proteomes" id="UP000026915">
    <property type="component" value="Chromosome 6"/>
</dbReference>
<evidence type="ECO:0000256" key="1">
    <source>
        <dbReference type="ARBA" id="ARBA00009748"/>
    </source>
</evidence>
<keyword evidence="3" id="KW-0732">Signal</keyword>
<dbReference type="eggNOG" id="ENOG502S79G">
    <property type="taxonomic scope" value="Eukaryota"/>
</dbReference>
<keyword evidence="2" id="KW-0813">Transport</keyword>
<dbReference type="GO" id="GO:0008289">
    <property type="term" value="F:lipid binding"/>
    <property type="evidence" value="ECO:0007669"/>
    <property type="project" value="UniProtKB-KW"/>
</dbReference>
<organism evidence="5 6">
    <name type="scientific">Theobroma cacao</name>
    <name type="common">Cacao</name>
    <name type="synonym">Cocoa</name>
    <dbReference type="NCBI Taxonomy" id="3641"/>
    <lineage>
        <taxon>Eukaryota</taxon>
        <taxon>Viridiplantae</taxon>
        <taxon>Streptophyta</taxon>
        <taxon>Embryophyta</taxon>
        <taxon>Tracheophyta</taxon>
        <taxon>Spermatophyta</taxon>
        <taxon>Magnoliopsida</taxon>
        <taxon>eudicotyledons</taxon>
        <taxon>Gunneridae</taxon>
        <taxon>Pentapetalae</taxon>
        <taxon>rosids</taxon>
        <taxon>malvids</taxon>
        <taxon>Malvales</taxon>
        <taxon>Malvaceae</taxon>
        <taxon>Byttnerioideae</taxon>
        <taxon>Theobroma</taxon>
    </lineage>
</organism>
<dbReference type="STRING" id="3641.A0A061GGZ4"/>
<dbReference type="InterPro" id="IPR000528">
    <property type="entry name" value="Plant_nsLTP"/>
</dbReference>
<name>A0A061GGZ4_THECC</name>
<dbReference type="Gramene" id="EOY28841">
    <property type="protein sequence ID" value="EOY28841"/>
    <property type="gene ID" value="TCM_030326"/>
</dbReference>
<proteinExistence type="inferred from homology"/>
<dbReference type="CDD" id="cd01960">
    <property type="entry name" value="nsLTP1"/>
    <property type="match status" value="1"/>
</dbReference>
<dbReference type="InParanoid" id="A0A061GGZ4"/>
<gene>
    <name evidence="5" type="ORF">TCM_030326</name>
</gene>
<reference evidence="5 6" key="1">
    <citation type="journal article" date="2013" name="Genome Biol.">
        <title>The genome sequence of the most widely cultivated cacao type and its use to identify candidate genes regulating pod color.</title>
        <authorList>
            <person name="Motamayor J.C."/>
            <person name="Mockaitis K."/>
            <person name="Schmutz J."/>
            <person name="Haiminen N."/>
            <person name="Iii D.L."/>
            <person name="Cornejo O."/>
            <person name="Findley S.D."/>
            <person name="Zheng P."/>
            <person name="Utro F."/>
            <person name="Royaert S."/>
            <person name="Saski C."/>
            <person name="Jenkins J."/>
            <person name="Podicheti R."/>
            <person name="Zhao M."/>
            <person name="Scheffler B.E."/>
            <person name="Stack J.C."/>
            <person name="Feltus F.A."/>
            <person name="Mustiga G.M."/>
            <person name="Amores F."/>
            <person name="Phillips W."/>
            <person name="Marelli J.P."/>
            <person name="May G.D."/>
            <person name="Shapiro H."/>
            <person name="Ma J."/>
            <person name="Bustamante C.D."/>
            <person name="Schnell R.J."/>
            <person name="Main D."/>
            <person name="Gilbert D."/>
            <person name="Parida L."/>
            <person name="Kuhn D.N."/>
        </authorList>
    </citation>
    <scope>NUCLEOTIDE SEQUENCE [LARGE SCALE GENOMIC DNA]</scope>
    <source>
        <strain evidence="6">cv. Matina 1-6</strain>
    </source>
</reference>
<dbReference type="PRINTS" id="PR00382">
    <property type="entry name" value="LIPIDTRNSFER"/>
</dbReference>
<dbReference type="Pfam" id="PF00234">
    <property type="entry name" value="Tryp_alpha_amyl"/>
    <property type="match status" value="1"/>
</dbReference>